<dbReference type="SMART" id="SM01086">
    <property type="entry name" value="ClpB_D2-small"/>
    <property type="match status" value="1"/>
</dbReference>
<dbReference type="Pfam" id="PF10431">
    <property type="entry name" value="ClpB_D2-small"/>
    <property type="match status" value="1"/>
</dbReference>
<proteinExistence type="predicted"/>
<reference evidence="7 8" key="1">
    <citation type="submission" date="2017-08" db="EMBL/GenBank/DDBJ databases">
        <title>Acidophilic green algal genome provides insights into adaptation to an acidic environment.</title>
        <authorList>
            <person name="Hirooka S."/>
            <person name="Hirose Y."/>
            <person name="Kanesaki Y."/>
            <person name="Higuchi S."/>
            <person name="Fujiwara T."/>
            <person name="Onuma R."/>
            <person name="Era A."/>
            <person name="Ohbayashi R."/>
            <person name="Uzuka A."/>
            <person name="Nozaki H."/>
            <person name="Yoshikawa H."/>
            <person name="Miyagishima S.Y."/>
        </authorList>
    </citation>
    <scope>NUCLEOTIDE SEQUENCE [LARGE SCALE GENOMIC DNA]</scope>
    <source>
        <strain evidence="7 8">NIES-2499</strain>
    </source>
</reference>
<dbReference type="Gene3D" id="1.10.1780.10">
    <property type="entry name" value="Clp, N-terminal domain"/>
    <property type="match status" value="1"/>
</dbReference>
<dbReference type="OrthoDB" id="47330at2759"/>
<dbReference type="CDD" id="cd00009">
    <property type="entry name" value="AAA"/>
    <property type="match status" value="1"/>
</dbReference>
<keyword evidence="2" id="KW-0547">Nucleotide-binding</keyword>
<dbReference type="PANTHER" id="PTHR11638">
    <property type="entry name" value="ATP-DEPENDENT CLP PROTEASE"/>
    <property type="match status" value="1"/>
</dbReference>
<dbReference type="InterPro" id="IPR004176">
    <property type="entry name" value="Clp_R_N"/>
</dbReference>
<dbReference type="Pfam" id="PF07724">
    <property type="entry name" value="AAA_2"/>
    <property type="match status" value="1"/>
</dbReference>
<name>A0A250XG81_9CHLO</name>
<dbReference type="PROSITE" id="PS51903">
    <property type="entry name" value="CLP_R"/>
    <property type="match status" value="1"/>
</dbReference>
<evidence type="ECO:0000313" key="7">
    <source>
        <dbReference type="EMBL" id="GAX82036.1"/>
    </source>
</evidence>
<dbReference type="PROSITE" id="PS00871">
    <property type="entry name" value="CLPAB_2"/>
    <property type="match status" value="1"/>
</dbReference>
<dbReference type="Gene3D" id="4.10.860.10">
    <property type="entry name" value="UVR domain"/>
    <property type="match status" value="1"/>
</dbReference>
<evidence type="ECO:0000256" key="4">
    <source>
        <dbReference type="ARBA" id="ARBA00023186"/>
    </source>
</evidence>
<evidence type="ECO:0000256" key="1">
    <source>
        <dbReference type="ARBA" id="ARBA00022737"/>
    </source>
</evidence>
<keyword evidence="8" id="KW-1185">Reference proteome</keyword>
<organism evidence="7 8">
    <name type="scientific">Chlamydomonas eustigma</name>
    <dbReference type="NCBI Taxonomy" id="1157962"/>
    <lineage>
        <taxon>Eukaryota</taxon>
        <taxon>Viridiplantae</taxon>
        <taxon>Chlorophyta</taxon>
        <taxon>core chlorophytes</taxon>
        <taxon>Chlorophyceae</taxon>
        <taxon>CS clade</taxon>
        <taxon>Chlamydomonadales</taxon>
        <taxon>Chlamydomonadaceae</taxon>
        <taxon>Chlamydomonas</taxon>
    </lineage>
</organism>
<dbReference type="GO" id="GO:0005524">
    <property type="term" value="F:ATP binding"/>
    <property type="evidence" value="ECO:0007669"/>
    <property type="project" value="UniProtKB-KW"/>
</dbReference>
<dbReference type="CDD" id="cd19499">
    <property type="entry name" value="RecA-like_ClpB_Hsp104-like"/>
    <property type="match status" value="1"/>
</dbReference>
<keyword evidence="3" id="KW-0067">ATP-binding</keyword>
<dbReference type="InterPro" id="IPR041546">
    <property type="entry name" value="ClpA/ClpB_AAA_lid"/>
</dbReference>
<dbReference type="STRING" id="1157962.A0A250XG81"/>
<protein>
    <recommendedName>
        <fullName evidence="6">Clp R domain-containing protein</fullName>
    </recommendedName>
</protein>
<dbReference type="InterPro" id="IPR003593">
    <property type="entry name" value="AAA+_ATPase"/>
</dbReference>
<dbReference type="Pfam" id="PF17871">
    <property type="entry name" value="AAA_lid_9"/>
    <property type="match status" value="1"/>
</dbReference>
<dbReference type="InterPro" id="IPR027417">
    <property type="entry name" value="P-loop_NTPase"/>
</dbReference>
<dbReference type="InterPro" id="IPR001270">
    <property type="entry name" value="ClpA/B"/>
</dbReference>
<gene>
    <name evidence="7" type="ORF">CEUSTIGMA_g9464.t1</name>
</gene>
<comment type="caution">
    <text evidence="7">The sequence shown here is derived from an EMBL/GenBank/DDBJ whole genome shotgun (WGS) entry which is preliminary data.</text>
</comment>
<dbReference type="InterPro" id="IPR003959">
    <property type="entry name" value="ATPase_AAA_core"/>
</dbReference>
<evidence type="ECO:0000256" key="2">
    <source>
        <dbReference type="ARBA" id="ARBA00022741"/>
    </source>
</evidence>
<dbReference type="InterPro" id="IPR028299">
    <property type="entry name" value="ClpA/B_CS2"/>
</dbReference>
<keyword evidence="1 5" id="KW-0677">Repeat</keyword>
<dbReference type="Gene3D" id="3.40.50.300">
    <property type="entry name" value="P-loop containing nucleotide triphosphate hydrolases"/>
    <property type="match status" value="2"/>
</dbReference>
<evidence type="ECO:0000256" key="3">
    <source>
        <dbReference type="ARBA" id="ARBA00022840"/>
    </source>
</evidence>
<dbReference type="PANTHER" id="PTHR11638:SF185">
    <property type="entry name" value="ATP-DEPENDENT CLP PROTEASE ATP-BINDING SUBUNIT"/>
    <property type="match status" value="1"/>
</dbReference>
<keyword evidence="4" id="KW-0143">Chaperone</keyword>
<dbReference type="Proteomes" id="UP000232323">
    <property type="component" value="Unassembled WGS sequence"/>
</dbReference>
<evidence type="ECO:0000256" key="5">
    <source>
        <dbReference type="PROSITE-ProRule" id="PRU01251"/>
    </source>
</evidence>
<dbReference type="InterPro" id="IPR019489">
    <property type="entry name" value="Clp_ATPase_C"/>
</dbReference>
<dbReference type="InterPro" id="IPR050130">
    <property type="entry name" value="ClpA_ClpB"/>
</dbReference>
<dbReference type="SUPFAM" id="SSF81923">
    <property type="entry name" value="Double Clp-N motif"/>
    <property type="match status" value="1"/>
</dbReference>
<accession>A0A250XG81</accession>
<dbReference type="AlphaFoldDB" id="A0A250XG81"/>
<dbReference type="FunFam" id="3.40.50.300:FF:000025">
    <property type="entry name" value="ATP-dependent Clp protease subunit"/>
    <property type="match status" value="1"/>
</dbReference>
<dbReference type="SMART" id="SM00382">
    <property type="entry name" value="AAA"/>
    <property type="match status" value="2"/>
</dbReference>
<sequence>MIAQQQAKATGSTEVNTEHLLLGLIEEDTLSKNGYLNSGLTLDGVRGVLETLTGGKKKPVPSTETIVFSRGVRRTFEAATNECKKYGVTYISPEHILLALLSSQESMAQKLLDGLGVDCESLKAEAKKRLKGDVEEGSSLKKVDKGSGHKILDEYCKDLCAEFKAGRIDPVIGRSHEVSRVTQILARRTKNNPILLGEPGVGKTAIAEGLAASIVLQSNPDGSPLPAFLRNKRVMQLDVGRIISGAKERGELEDRMTKLVKETKEAGDVILIIDEVHTLVGAGSVGKTGPGSGGLDMANMIKPALARGEFQIIGATTVDEHRKYIERDAALERRFQPVMVNEPTEEQAVLILKGLRDRYERFHKCVYTEEAVEAAVRLSSKLIADRFLPDKAIDLMDEAGSRARITSYTARQRNLQRESPKLRDYMQVMQTKDEAIKEELFEEAAILHKRQTDYRVELSGTAESGSSLPIVDTADIERIVEAWTGIPVETMGKEEKGKLGKLSSNLKQRLIGQNDAVDVLSSALMRARCGLKDPNKPVASLLFVGPTGVGKTELAKVLAEQYFGSRDAMVRLDMSEYMERHSVSKLIGAPPGFVGYGEGGKLTEAVRRRPCCLILMDEVEKAHPDVFNILLQIMEDGRLTDSQGRVVSFKNALLVLTSNIGSRLISATSRPLGQEESQLALSNRMVSSVNQDEGSSKWWEANTSSYSSQLLSEEAEVVVDPHEEYRRQQLSASVLEEVKRFFRPELINRLDEQVVFQKLGTREIRRIAGLLIEETVSRVRSKTGCKLKLSCKLVEQIIREGYSEEYGARPLRQALVRLVEDNLSDVFLEGNILPKSSIYMDLLEGTSGFVSVTHSVETITVADHASGFNGEILVVQDQTIKGSKGSPSLNNLMKALMHGS</sequence>
<feature type="domain" description="Clp R" evidence="6">
    <location>
        <begin position="1"/>
        <end position="133"/>
    </location>
</feature>
<dbReference type="PRINTS" id="PR00300">
    <property type="entry name" value="CLPPROTEASEA"/>
</dbReference>
<dbReference type="Gene3D" id="1.10.8.60">
    <property type="match status" value="2"/>
</dbReference>
<dbReference type="SUPFAM" id="SSF52540">
    <property type="entry name" value="P-loop containing nucleoside triphosphate hydrolases"/>
    <property type="match status" value="2"/>
</dbReference>
<dbReference type="InterPro" id="IPR036628">
    <property type="entry name" value="Clp_N_dom_sf"/>
</dbReference>
<evidence type="ECO:0000259" key="6">
    <source>
        <dbReference type="PROSITE" id="PS51903"/>
    </source>
</evidence>
<evidence type="ECO:0000313" key="8">
    <source>
        <dbReference type="Proteomes" id="UP000232323"/>
    </source>
</evidence>
<dbReference type="GO" id="GO:0016887">
    <property type="term" value="F:ATP hydrolysis activity"/>
    <property type="evidence" value="ECO:0007669"/>
    <property type="project" value="InterPro"/>
</dbReference>
<dbReference type="GO" id="GO:0034605">
    <property type="term" value="P:cellular response to heat"/>
    <property type="evidence" value="ECO:0007669"/>
    <property type="project" value="TreeGrafter"/>
</dbReference>
<dbReference type="EMBL" id="BEGY01000074">
    <property type="protein sequence ID" value="GAX82036.1"/>
    <property type="molecule type" value="Genomic_DNA"/>
</dbReference>
<dbReference type="Pfam" id="PF00004">
    <property type="entry name" value="AAA"/>
    <property type="match status" value="1"/>
</dbReference>
<dbReference type="GO" id="GO:0005737">
    <property type="term" value="C:cytoplasm"/>
    <property type="evidence" value="ECO:0007669"/>
    <property type="project" value="TreeGrafter"/>
</dbReference>
<dbReference type="Pfam" id="PF02861">
    <property type="entry name" value="Clp_N"/>
    <property type="match status" value="1"/>
</dbReference>